<sequence>MRYGTGAALVVAAGVVWSVQGVLIGNIAEAGSWTVLLWRSLGMLPVMLLWIGPGQTWEAIRAMGWAGVLGGLGLVFAFGGAITALQSTTVANAVLLFSASPFLAALFGRVILGERVSALTWGAIALALGGILVMVGGVGQIGGGTGFGTLAALLSAAGFAAFTVAVRWGRVSDTRPAVLLGGVFSMLVGGLVALVTSQPLLVPPLDISLAFGMGAVTLTGGMALYTAGSRVVPAAQATLFSLIEVLLAPLWAWAFLSETLSKNTAIGGAILLTAVALNAALGLQRR</sequence>
<evidence type="ECO:0000259" key="2">
    <source>
        <dbReference type="Pfam" id="PF00892"/>
    </source>
</evidence>
<feature type="transmembrane region" description="Helical" evidence="1">
    <location>
        <begin position="178"/>
        <end position="201"/>
    </location>
</feature>
<keyword evidence="1" id="KW-1133">Transmembrane helix</keyword>
<dbReference type="PANTHER" id="PTHR22911:SF79">
    <property type="entry name" value="MOBA-LIKE NTP TRANSFERASE DOMAIN-CONTAINING PROTEIN"/>
    <property type="match status" value="1"/>
</dbReference>
<dbReference type="RefSeq" id="WP_168775051.1">
    <property type="nucleotide sequence ID" value="NZ_JAABNR010000010.1"/>
</dbReference>
<keyword evidence="1" id="KW-0472">Membrane</keyword>
<accession>A0AAE5BSS9</accession>
<feature type="transmembrane region" description="Helical" evidence="1">
    <location>
        <begin position="119"/>
        <end position="141"/>
    </location>
</feature>
<dbReference type="EMBL" id="JAABNR010000010">
    <property type="protein sequence ID" value="NBZ88235.1"/>
    <property type="molecule type" value="Genomic_DNA"/>
</dbReference>
<keyword evidence="4" id="KW-1185">Reference proteome</keyword>
<protein>
    <submittedName>
        <fullName evidence="3">EamA family transporter</fullName>
    </submittedName>
</protein>
<feature type="transmembrane region" description="Helical" evidence="1">
    <location>
        <begin position="265"/>
        <end position="283"/>
    </location>
</feature>
<dbReference type="Proteomes" id="UP001193501">
    <property type="component" value="Unassembled WGS sequence"/>
</dbReference>
<name>A0AAE5BSS9_9RHOB</name>
<feature type="domain" description="EamA" evidence="2">
    <location>
        <begin position="147"/>
        <end position="278"/>
    </location>
</feature>
<dbReference type="GO" id="GO:0016020">
    <property type="term" value="C:membrane"/>
    <property type="evidence" value="ECO:0007669"/>
    <property type="project" value="InterPro"/>
</dbReference>
<reference evidence="3" key="1">
    <citation type="submission" date="2020-01" db="EMBL/GenBank/DDBJ databases">
        <authorList>
            <person name="Chen W.-M."/>
        </authorList>
    </citation>
    <scope>NUCLEOTIDE SEQUENCE</scope>
    <source>
        <strain evidence="3">CYK-10</strain>
    </source>
</reference>
<organism evidence="3 4">
    <name type="scientific">Stagnihabitans tardus</name>
    <dbReference type="NCBI Taxonomy" id="2699202"/>
    <lineage>
        <taxon>Bacteria</taxon>
        <taxon>Pseudomonadati</taxon>
        <taxon>Pseudomonadota</taxon>
        <taxon>Alphaproteobacteria</taxon>
        <taxon>Rhodobacterales</taxon>
        <taxon>Paracoccaceae</taxon>
        <taxon>Stagnihabitans</taxon>
    </lineage>
</organism>
<feature type="transmembrane region" description="Helical" evidence="1">
    <location>
        <begin position="147"/>
        <end position="166"/>
    </location>
</feature>
<feature type="transmembrane region" description="Helical" evidence="1">
    <location>
        <begin position="31"/>
        <end position="51"/>
    </location>
</feature>
<feature type="transmembrane region" description="Helical" evidence="1">
    <location>
        <begin position="234"/>
        <end position="253"/>
    </location>
</feature>
<gene>
    <name evidence="3" type="ORF">GV832_11650</name>
</gene>
<feature type="transmembrane region" description="Helical" evidence="1">
    <location>
        <begin position="207"/>
        <end position="227"/>
    </location>
</feature>
<dbReference type="Pfam" id="PF00892">
    <property type="entry name" value="EamA"/>
    <property type="match status" value="2"/>
</dbReference>
<dbReference type="PANTHER" id="PTHR22911">
    <property type="entry name" value="ACYL-MALONYL CONDENSING ENZYME-RELATED"/>
    <property type="match status" value="1"/>
</dbReference>
<evidence type="ECO:0000313" key="4">
    <source>
        <dbReference type="Proteomes" id="UP001193501"/>
    </source>
</evidence>
<evidence type="ECO:0000256" key="1">
    <source>
        <dbReference type="SAM" id="Phobius"/>
    </source>
</evidence>
<keyword evidence="1" id="KW-0812">Transmembrane</keyword>
<evidence type="ECO:0000313" key="3">
    <source>
        <dbReference type="EMBL" id="NBZ88235.1"/>
    </source>
</evidence>
<dbReference type="SUPFAM" id="SSF103481">
    <property type="entry name" value="Multidrug resistance efflux transporter EmrE"/>
    <property type="match status" value="2"/>
</dbReference>
<feature type="transmembrane region" description="Helical" evidence="1">
    <location>
        <begin position="90"/>
        <end position="112"/>
    </location>
</feature>
<proteinExistence type="predicted"/>
<dbReference type="InterPro" id="IPR000620">
    <property type="entry name" value="EamA_dom"/>
</dbReference>
<comment type="caution">
    <text evidence="3">The sequence shown here is derived from an EMBL/GenBank/DDBJ whole genome shotgun (WGS) entry which is preliminary data.</text>
</comment>
<feature type="transmembrane region" description="Helical" evidence="1">
    <location>
        <begin position="63"/>
        <end position="84"/>
    </location>
</feature>
<dbReference type="InterPro" id="IPR037185">
    <property type="entry name" value="EmrE-like"/>
</dbReference>
<feature type="domain" description="EamA" evidence="2">
    <location>
        <begin position="5"/>
        <end position="135"/>
    </location>
</feature>
<dbReference type="AlphaFoldDB" id="A0AAE5BSS9"/>